<dbReference type="PANTHER" id="PTHR21523">
    <property type="match status" value="1"/>
</dbReference>
<protein>
    <submittedName>
        <fullName evidence="3">Uncharacterized protein</fullName>
    </submittedName>
</protein>
<comment type="caution">
    <text evidence="3">The sequence shown here is derived from an EMBL/GenBank/DDBJ whole genome shotgun (WGS) entry which is preliminary data.</text>
</comment>
<keyword evidence="1" id="KW-0175">Coiled coil</keyword>
<evidence type="ECO:0000256" key="2">
    <source>
        <dbReference type="SAM" id="Phobius"/>
    </source>
</evidence>
<keyword evidence="2" id="KW-1133">Transmembrane helix</keyword>
<feature type="transmembrane region" description="Helical" evidence="2">
    <location>
        <begin position="481"/>
        <end position="502"/>
    </location>
</feature>
<evidence type="ECO:0000313" key="3">
    <source>
        <dbReference type="EMBL" id="CAD5210612.1"/>
    </source>
</evidence>
<name>A0A811K5J2_9BILA</name>
<sequence length="628" mass="71171">MKLYQKWFDTGMSSIFSAIANKKLKKRRKSITKKFGKCSAEADDLKKHARCVSNLLKNKYHANKPQTISRFNRYQPKVLESTEESAFKQVRSRRSIKTVESYHIKNSKAVISPMMQIARTVYESVKKATNKTELPKWQDTVQKLQEQKVELKKKKKLLEDNSEENLDNMGLKGLQAQINKNDIEFDGDLEEIQKDPVKTKKLLSDLKKKKQNTLEGKTVELIRSAMELGYKLAGQNTTNFYNNNLKIASPKFLELFPEKQDNDTINLISPSLFALHDSKDPIENLTSIPTLMKDVGLQDQQLWMDIIMEAAGINNHSEQLEEKIKAEGRQDTEDLIDGIKKMVDENGVPLYQTQQNATVLGTPNATFEYWEKIRNSYSKEQLREMNHTGYAILRKDQIETLYGPASPMRNDEKYHMLMNMTEDEIHTQIDENIHELAEVENFKLRQKDIVLSPVYFTWVVLNPALTSQPYILSPLAFDPIILSPSIWGAVILTPWIFTPFVLSPRILGGIILSPWIFGPIILTPIALHPAILSPGVFNPIVLSPLLLTPFILSPQVFTPLILSPLCLDPIILNPLVGSPLVLSPFVLTPTILSPHFLGGLIMSPYALSPVILSPLTAFVALLSPSWLS</sequence>
<dbReference type="Proteomes" id="UP000614601">
    <property type="component" value="Unassembled WGS sequence"/>
</dbReference>
<keyword evidence="2" id="KW-0472">Membrane</keyword>
<dbReference type="PANTHER" id="PTHR21523:SF37">
    <property type="entry name" value="MLT-TEN (MLT-10) RELATED"/>
    <property type="match status" value="1"/>
</dbReference>
<dbReference type="Pfam" id="PF04870">
    <property type="entry name" value="Moulting_cycle"/>
    <property type="match status" value="1"/>
</dbReference>
<gene>
    <name evidence="3" type="ORF">BOKJ2_LOCUS3281</name>
</gene>
<reference evidence="3" key="1">
    <citation type="submission" date="2020-09" db="EMBL/GenBank/DDBJ databases">
        <authorList>
            <person name="Kikuchi T."/>
        </authorList>
    </citation>
    <scope>NUCLEOTIDE SEQUENCE</scope>
    <source>
        <strain evidence="3">SH1</strain>
    </source>
</reference>
<feature type="transmembrane region" description="Helical" evidence="2">
    <location>
        <begin position="604"/>
        <end position="627"/>
    </location>
</feature>
<dbReference type="AlphaFoldDB" id="A0A811K5J2"/>
<organism evidence="3 4">
    <name type="scientific">Bursaphelenchus okinawaensis</name>
    <dbReference type="NCBI Taxonomy" id="465554"/>
    <lineage>
        <taxon>Eukaryota</taxon>
        <taxon>Metazoa</taxon>
        <taxon>Ecdysozoa</taxon>
        <taxon>Nematoda</taxon>
        <taxon>Chromadorea</taxon>
        <taxon>Rhabditida</taxon>
        <taxon>Tylenchina</taxon>
        <taxon>Tylenchomorpha</taxon>
        <taxon>Aphelenchoidea</taxon>
        <taxon>Aphelenchoididae</taxon>
        <taxon>Bursaphelenchus</taxon>
    </lineage>
</organism>
<keyword evidence="2" id="KW-0812">Transmembrane</keyword>
<keyword evidence="4" id="KW-1185">Reference proteome</keyword>
<evidence type="ECO:0000313" key="4">
    <source>
        <dbReference type="Proteomes" id="UP000614601"/>
    </source>
</evidence>
<dbReference type="OrthoDB" id="5917548at2759"/>
<accession>A0A811K5J2</accession>
<dbReference type="EMBL" id="CAJFDH010000002">
    <property type="protein sequence ID" value="CAD5210612.1"/>
    <property type="molecule type" value="Genomic_DNA"/>
</dbReference>
<evidence type="ECO:0000256" key="1">
    <source>
        <dbReference type="SAM" id="Coils"/>
    </source>
</evidence>
<feature type="transmembrane region" description="Helical" evidence="2">
    <location>
        <begin position="509"/>
        <end position="531"/>
    </location>
</feature>
<dbReference type="InterPro" id="IPR006954">
    <property type="entry name" value="Mlt-10-like"/>
</dbReference>
<dbReference type="Proteomes" id="UP000783686">
    <property type="component" value="Unassembled WGS sequence"/>
</dbReference>
<dbReference type="EMBL" id="CAJFCW020000002">
    <property type="protein sequence ID" value="CAG9091709.1"/>
    <property type="molecule type" value="Genomic_DNA"/>
</dbReference>
<proteinExistence type="predicted"/>
<feature type="transmembrane region" description="Helical" evidence="2">
    <location>
        <begin position="537"/>
        <end position="558"/>
    </location>
</feature>
<feature type="coiled-coil region" evidence="1">
    <location>
        <begin position="134"/>
        <end position="168"/>
    </location>
</feature>
<feature type="transmembrane region" description="Helical" evidence="2">
    <location>
        <begin position="570"/>
        <end position="592"/>
    </location>
</feature>